<keyword evidence="4" id="KW-0597">Phosphoprotein</keyword>
<evidence type="ECO:0000256" key="2">
    <source>
        <dbReference type="ARBA" id="ARBA00008332"/>
    </source>
</evidence>
<proteinExistence type="inferred from homology"/>
<dbReference type="PANTHER" id="PTHR13105">
    <property type="entry name" value="MYELOID LEUKEMIA FACTOR"/>
    <property type="match status" value="1"/>
</dbReference>
<dbReference type="STRING" id="35608.A0A2U1M427"/>
<evidence type="ECO:0000256" key="1">
    <source>
        <dbReference type="ARBA" id="ARBA00004496"/>
    </source>
</evidence>
<organism evidence="5 6">
    <name type="scientific">Artemisia annua</name>
    <name type="common">Sweet wormwood</name>
    <dbReference type="NCBI Taxonomy" id="35608"/>
    <lineage>
        <taxon>Eukaryota</taxon>
        <taxon>Viridiplantae</taxon>
        <taxon>Streptophyta</taxon>
        <taxon>Embryophyta</taxon>
        <taxon>Tracheophyta</taxon>
        <taxon>Spermatophyta</taxon>
        <taxon>Magnoliopsida</taxon>
        <taxon>eudicotyledons</taxon>
        <taxon>Gunneridae</taxon>
        <taxon>Pentapetalae</taxon>
        <taxon>asterids</taxon>
        <taxon>campanulids</taxon>
        <taxon>Asterales</taxon>
        <taxon>Asteraceae</taxon>
        <taxon>Asteroideae</taxon>
        <taxon>Anthemideae</taxon>
        <taxon>Artemisiinae</taxon>
        <taxon>Artemisia</taxon>
    </lineage>
</organism>
<keyword evidence="6" id="KW-1185">Reference proteome</keyword>
<comment type="caution">
    <text evidence="5">The sequence shown here is derived from an EMBL/GenBank/DDBJ whole genome shotgun (WGS) entry which is preliminary data.</text>
</comment>
<sequence>MNISRLIAGRDSRDSKLTQFGNEFSMMNTRLGPQAQSFTFQSSTVTYGGSNGAYYTSSTTKRIDSDGLRFEEYKEVDSVTGQAAHRLSREILDKVKVDIKEEEETEGFGGGGREGHSKYVNLASLNSAFHSSPTTKSSACPNALTRGSQRAAAVAALCYVLTTEKKGPSNASAIQPVEAHHLKNFMFKTFFVWDSAEKHQYTM</sequence>
<protein>
    <submittedName>
        <fullName evidence="5">Uncharacterized protein</fullName>
    </submittedName>
</protein>
<dbReference type="InterPro" id="IPR019376">
    <property type="entry name" value="Myeloid_leukemia_factor"/>
</dbReference>
<keyword evidence="3" id="KW-0963">Cytoplasm</keyword>
<dbReference type="OrthoDB" id="8707547at2759"/>
<comment type="similarity">
    <text evidence="2">Belongs to the MLF family.</text>
</comment>
<accession>A0A2U1M427</accession>
<dbReference type="EMBL" id="PKPP01006599">
    <property type="protein sequence ID" value="PWA55998.1"/>
    <property type="molecule type" value="Genomic_DNA"/>
</dbReference>
<dbReference type="Proteomes" id="UP000245207">
    <property type="component" value="Unassembled WGS sequence"/>
</dbReference>
<reference evidence="5 6" key="1">
    <citation type="journal article" date="2018" name="Mol. Plant">
        <title>The genome of Artemisia annua provides insight into the evolution of Asteraceae family and artemisinin biosynthesis.</title>
        <authorList>
            <person name="Shen Q."/>
            <person name="Zhang L."/>
            <person name="Liao Z."/>
            <person name="Wang S."/>
            <person name="Yan T."/>
            <person name="Shi P."/>
            <person name="Liu M."/>
            <person name="Fu X."/>
            <person name="Pan Q."/>
            <person name="Wang Y."/>
            <person name="Lv Z."/>
            <person name="Lu X."/>
            <person name="Zhang F."/>
            <person name="Jiang W."/>
            <person name="Ma Y."/>
            <person name="Chen M."/>
            <person name="Hao X."/>
            <person name="Li L."/>
            <person name="Tang Y."/>
            <person name="Lv G."/>
            <person name="Zhou Y."/>
            <person name="Sun X."/>
            <person name="Brodelius P.E."/>
            <person name="Rose J.K.C."/>
            <person name="Tang K."/>
        </authorList>
    </citation>
    <scope>NUCLEOTIDE SEQUENCE [LARGE SCALE GENOMIC DNA]</scope>
    <source>
        <strain evidence="6">cv. Huhao1</strain>
        <tissue evidence="5">Leaf</tissue>
    </source>
</reference>
<dbReference type="AlphaFoldDB" id="A0A2U1M427"/>
<evidence type="ECO:0000313" key="6">
    <source>
        <dbReference type="Proteomes" id="UP000245207"/>
    </source>
</evidence>
<dbReference type="GO" id="GO:0005737">
    <property type="term" value="C:cytoplasm"/>
    <property type="evidence" value="ECO:0007669"/>
    <property type="project" value="UniProtKB-SubCell"/>
</dbReference>
<evidence type="ECO:0000313" key="5">
    <source>
        <dbReference type="EMBL" id="PWA55998.1"/>
    </source>
</evidence>
<name>A0A2U1M427_ARTAN</name>
<evidence type="ECO:0000256" key="3">
    <source>
        <dbReference type="ARBA" id="ARBA00022490"/>
    </source>
</evidence>
<comment type="subcellular location">
    <subcellularLocation>
        <location evidence="1">Cytoplasm</location>
    </subcellularLocation>
</comment>
<gene>
    <name evidence="5" type="ORF">CTI12_AA361680</name>
</gene>
<evidence type="ECO:0000256" key="4">
    <source>
        <dbReference type="ARBA" id="ARBA00022553"/>
    </source>
</evidence>